<keyword evidence="1" id="KW-0472">Membrane</keyword>
<dbReference type="AlphaFoldDB" id="A0A4Q7PPS7"/>
<sequence length="189" mass="21670">MRQKKKNRKGYTLVELIVVFALTAVFMTAAVMMLGAAMRVFHRVQNLSHAQTVADTLMEHMVSELSAAVNAPYDSGVPCLISADASRISFVEKHGIPIQIYIKDGLLQFDYQEVKENEVVISQAVDWYYGEEMYMNNRVERLKFTWKQENLVEVEMELKNQLTGYDFLSVRIIECYNLSQNDIETEPGS</sequence>
<reference evidence="2 3" key="1">
    <citation type="submission" date="2019-02" db="EMBL/GenBank/DDBJ databases">
        <title>Genomic Encyclopedia of Type Strains, Phase IV (KMG-IV): sequencing the most valuable type-strain genomes for metagenomic binning, comparative biology and taxonomic classification.</title>
        <authorList>
            <person name="Goeker M."/>
        </authorList>
    </citation>
    <scope>NUCLEOTIDE SEQUENCE [LARGE SCALE GENOMIC DNA]</scope>
    <source>
        <strain evidence="2 3">DSM 29486</strain>
    </source>
</reference>
<gene>
    <name evidence="2" type="ORF">EV209_0407</name>
</gene>
<feature type="transmembrane region" description="Helical" evidence="1">
    <location>
        <begin position="12"/>
        <end position="38"/>
    </location>
</feature>
<dbReference type="EMBL" id="SGXF01000001">
    <property type="protein sequence ID" value="RZT02296.1"/>
    <property type="molecule type" value="Genomic_DNA"/>
</dbReference>
<evidence type="ECO:0000313" key="3">
    <source>
        <dbReference type="Proteomes" id="UP000292927"/>
    </source>
</evidence>
<dbReference type="PROSITE" id="PS00409">
    <property type="entry name" value="PROKAR_NTER_METHYL"/>
    <property type="match status" value="1"/>
</dbReference>
<dbReference type="InterPro" id="IPR012902">
    <property type="entry name" value="N_methyl_site"/>
</dbReference>
<evidence type="ECO:0000256" key="1">
    <source>
        <dbReference type="SAM" id="Phobius"/>
    </source>
</evidence>
<proteinExistence type="predicted"/>
<protein>
    <submittedName>
        <fullName evidence="2">Prepilin-type N-terminal cleavage/methylation domain-containing protein</fullName>
    </submittedName>
</protein>
<dbReference type="Proteomes" id="UP000292927">
    <property type="component" value="Unassembled WGS sequence"/>
</dbReference>
<dbReference type="NCBIfam" id="TIGR02532">
    <property type="entry name" value="IV_pilin_GFxxxE"/>
    <property type="match status" value="1"/>
</dbReference>
<dbReference type="Pfam" id="PF07963">
    <property type="entry name" value="N_methyl"/>
    <property type="match status" value="1"/>
</dbReference>
<dbReference type="RefSeq" id="WP_165388778.1">
    <property type="nucleotide sequence ID" value="NZ_SGXF01000001.1"/>
</dbReference>
<keyword evidence="1" id="KW-0812">Transmembrane</keyword>
<comment type="caution">
    <text evidence="2">The sequence shown here is derived from an EMBL/GenBank/DDBJ whole genome shotgun (WGS) entry which is preliminary data.</text>
</comment>
<organism evidence="2 3">
    <name type="scientific">Cuneatibacter caecimuris</name>
    <dbReference type="NCBI Taxonomy" id="1796618"/>
    <lineage>
        <taxon>Bacteria</taxon>
        <taxon>Bacillati</taxon>
        <taxon>Bacillota</taxon>
        <taxon>Clostridia</taxon>
        <taxon>Lachnospirales</taxon>
        <taxon>Lachnospiraceae</taxon>
        <taxon>Cuneatibacter</taxon>
    </lineage>
</organism>
<keyword evidence="3" id="KW-1185">Reference proteome</keyword>
<keyword evidence="1" id="KW-1133">Transmembrane helix</keyword>
<accession>A0A4Q7PPS7</accession>
<name>A0A4Q7PPS7_9FIRM</name>
<evidence type="ECO:0000313" key="2">
    <source>
        <dbReference type="EMBL" id="RZT02296.1"/>
    </source>
</evidence>